<evidence type="ECO:0000256" key="1">
    <source>
        <dbReference type="ARBA" id="ARBA00008857"/>
    </source>
</evidence>
<evidence type="ECO:0000256" key="2">
    <source>
        <dbReference type="ARBA" id="ARBA00023125"/>
    </source>
</evidence>
<evidence type="ECO:0000259" key="5">
    <source>
        <dbReference type="PROSITE" id="PS51898"/>
    </source>
</evidence>
<protein>
    <recommendedName>
        <fullName evidence="5">Tyr recombinase domain-containing protein</fullName>
    </recommendedName>
</protein>
<sequence length="849" mass="93991">MTLGTELILIEGHDGGVDESLTRWLSEVGWDAAVKELRPDAGHPLLGWRACTVTECGRPAWGSPEKTATLCDGCRGQWKRAGKPDLVSFRAAPVRRAISVDRLCRVGEHADQCQRPARSHDLCNTHAATLRAGTVDLPTLIETAEPLPSLGECEVAACIRLAGNPRQRLCRAHEIAWTRARKDAAADRATWLKQAPSAPSDARVCVLRGLSDLVIEQVLYGVLSRARRGVQTRLDILQLVVDWLRHEQVTDLRSIDESDIPSWRPNKRTVLMQLVHTAQVMSRSPDEFKSADRWPGTVFGKSGEVDWTAVVLPWLRLAVQEWGWGKVNSYRNFDVIRKTVKAVAVLSDYLAAHAPQGGRSPSLLTREHAVAFSTYLLTLVNQQVLTGDGPANKPWTENQRFYTLARNRLVIRWARDAGLLPSLAPGFNITDDIVPQRPRTPRGDEDTGKSLPPAVMQQLLSAESRDLLASVWRPDAPRFLLLLAETGRRPNEICNLRPGCVDEGASGGPVLIYTEYKTSGGTQTRRLPVTNLVVRLVKEQEAFVAERFPGSDPQRLALFPRETMNPHGYTPIASDVPKTYMRRWVDALPKLTTGGLGFDGQPLGFDRSLVFPYAFRHTYAQRRADAGVHPDVLMELMGHDQIQTTMGYYRVSRRRQREATDLIGSLVLDERGTLNWGGMDLAESLRRNVGAVAVPFGGCSEPSNVAAEGHACPMRWQCAGCHHFSTDPSYLPDLRRHLADLLAQQARVDAFSGGTEWAKERARPSDQEVAEVRRLIEEQEAVLEAAPPDLREAIDSASTELIKARAAQRQSVAITIRSHATGRDALLGQTDLLREAAAAVESVMTQEDQ</sequence>
<dbReference type="PANTHER" id="PTHR30349">
    <property type="entry name" value="PHAGE INTEGRASE-RELATED"/>
    <property type="match status" value="1"/>
</dbReference>
<dbReference type="InterPro" id="IPR050090">
    <property type="entry name" value="Tyrosine_recombinase_XerCD"/>
</dbReference>
<reference evidence="6 7" key="1">
    <citation type="submission" date="2017-06" db="EMBL/GenBank/DDBJ databases">
        <title>Complete Genome Sequence of the Soil Carbazole-Degrading Bacterium Nocardioides aromaticivorans IC177.</title>
        <authorList>
            <person name="Vejarano F."/>
            <person name="Suzuki-Minakuchi C."/>
            <person name="Ohtsubo Y."/>
            <person name="Tsuda M."/>
            <person name="Okada K."/>
            <person name="Nojiri H."/>
        </authorList>
    </citation>
    <scope>NUCLEOTIDE SEQUENCE [LARGE SCALE GENOMIC DNA]</scope>
    <source>
        <strain evidence="6 7">IC177</strain>
    </source>
</reference>
<dbReference type="Gene3D" id="1.10.443.10">
    <property type="entry name" value="Intergrase catalytic core"/>
    <property type="match status" value="1"/>
</dbReference>
<dbReference type="InterPro" id="IPR013762">
    <property type="entry name" value="Integrase-like_cat_sf"/>
</dbReference>
<keyword evidence="2" id="KW-0238">DNA-binding</keyword>
<keyword evidence="7" id="KW-1185">Reference proteome</keyword>
<feature type="domain" description="Tyr recombinase" evidence="5">
    <location>
        <begin position="446"/>
        <end position="661"/>
    </location>
</feature>
<feature type="region of interest" description="Disordered" evidence="4">
    <location>
        <begin position="431"/>
        <end position="451"/>
    </location>
</feature>
<dbReference type="CDD" id="cd00397">
    <property type="entry name" value="DNA_BRE_C"/>
    <property type="match status" value="1"/>
</dbReference>
<name>A0ABX7PQA1_9ACTN</name>
<evidence type="ECO:0000256" key="4">
    <source>
        <dbReference type="SAM" id="MobiDB-lite"/>
    </source>
</evidence>
<evidence type="ECO:0000256" key="3">
    <source>
        <dbReference type="ARBA" id="ARBA00023172"/>
    </source>
</evidence>
<gene>
    <name evidence="6" type="ORF">CFH99_20155</name>
</gene>
<evidence type="ECO:0000313" key="6">
    <source>
        <dbReference type="EMBL" id="QSR27942.1"/>
    </source>
</evidence>
<dbReference type="Proteomes" id="UP000662818">
    <property type="component" value="Chromosome"/>
</dbReference>
<keyword evidence="3" id="KW-0233">DNA recombination</keyword>
<dbReference type="InterPro" id="IPR002104">
    <property type="entry name" value="Integrase_catalytic"/>
</dbReference>
<dbReference type="InterPro" id="IPR011010">
    <property type="entry name" value="DNA_brk_join_enz"/>
</dbReference>
<dbReference type="EMBL" id="CP022295">
    <property type="protein sequence ID" value="QSR27942.1"/>
    <property type="molecule type" value="Genomic_DNA"/>
</dbReference>
<proteinExistence type="inferred from homology"/>
<organism evidence="6 7">
    <name type="scientific">Nocardioides aromaticivorans</name>
    <dbReference type="NCBI Taxonomy" id="200618"/>
    <lineage>
        <taxon>Bacteria</taxon>
        <taxon>Bacillati</taxon>
        <taxon>Actinomycetota</taxon>
        <taxon>Actinomycetes</taxon>
        <taxon>Propionibacteriales</taxon>
        <taxon>Nocardioidaceae</taxon>
        <taxon>Nocardioides</taxon>
    </lineage>
</organism>
<dbReference type="PROSITE" id="PS51898">
    <property type="entry name" value="TYR_RECOMBINASE"/>
    <property type="match status" value="1"/>
</dbReference>
<evidence type="ECO:0000313" key="7">
    <source>
        <dbReference type="Proteomes" id="UP000662818"/>
    </source>
</evidence>
<dbReference type="PANTHER" id="PTHR30349:SF41">
    <property type="entry name" value="INTEGRASE_RECOMBINASE PROTEIN MJ0367-RELATED"/>
    <property type="match status" value="1"/>
</dbReference>
<accession>A0ABX7PQA1</accession>
<comment type="similarity">
    <text evidence="1">Belongs to the 'phage' integrase family.</text>
</comment>
<dbReference type="Pfam" id="PF00589">
    <property type="entry name" value="Phage_integrase"/>
    <property type="match status" value="1"/>
</dbReference>
<dbReference type="SUPFAM" id="SSF56349">
    <property type="entry name" value="DNA breaking-rejoining enzymes"/>
    <property type="match status" value="1"/>
</dbReference>
<dbReference type="RefSeq" id="WP_207006723.1">
    <property type="nucleotide sequence ID" value="NZ_CP022295.1"/>
</dbReference>